<comment type="caution">
    <text evidence="2">The sequence shown here is derived from an EMBL/GenBank/DDBJ whole genome shotgun (WGS) entry which is preliminary data.</text>
</comment>
<dbReference type="PANTHER" id="PTHR33332">
    <property type="entry name" value="REVERSE TRANSCRIPTASE DOMAIN-CONTAINING PROTEIN"/>
    <property type="match status" value="1"/>
</dbReference>
<reference evidence="2 3" key="1">
    <citation type="journal article" date="2024" name="bioRxiv">
        <title>A reference genome for Trichogramma kaykai: A tiny desert-dwelling parasitoid wasp with competing sex-ratio distorters.</title>
        <authorList>
            <person name="Culotta J."/>
            <person name="Lindsey A.R."/>
        </authorList>
    </citation>
    <scope>NUCLEOTIDE SEQUENCE [LARGE SCALE GENOMIC DNA]</scope>
    <source>
        <strain evidence="2 3">KSX58</strain>
    </source>
</reference>
<feature type="domain" description="Reverse transcriptase" evidence="1">
    <location>
        <begin position="1"/>
        <end position="150"/>
    </location>
</feature>
<dbReference type="InterPro" id="IPR000477">
    <property type="entry name" value="RT_dom"/>
</dbReference>
<dbReference type="PROSITE" id="PS50878">
    <property type="entry name" value="RT_POL"/>
    <property type="match status" value="1"/>
</dbReference>
<evidence type="ECO:0000313" key="3">
    <source>
        <dbReference type="Proteomes" id="UP001627154"/>
    </source>
</evidence>
<dbReference type="AlphaFoldDB" id="A0ABD2X9V4"/>
<dbReference type="InterPro" id="IPR043502">
    <property type="entry name" value="DNA/RNA_pol_sf"/>
</dbReference>
<organism evidence="2 3">
    <name type="scientific">Trichogramma kaykai</name>
    <dbReference type="NCBI Taxonomy" id="54128"/>
    <lineage>
        <taxon>Eukaryota</taxon>
        <taxon>Metazoa</taxon>
        <taxon>Ecdysozoa</taxon>
        <taxon>Arthropoda</taxon>
        <taxon>Hexapoda</taxon>
        <taxon>Insecta</taxon>
        <taxon>Pterygota</taxon>
        <taxon>Neoptera</taxon>
        <taxon>Endopterygota</taxon>
        <taxon>Hymenoptera</taxon>
        <taxon>Apocrita</taxon>
        <taxon>Proctotrupomorpha</taxon>
        <taxon>Chalcidoidea</taxon>
        <taxon>Trichogrammatidae</taxon>
        <taxon>Trichogramma</taxon>
    </lineage>
</organism>
<evidence type="ECO:0000313" key="2">
    <source>
        <dbReference type="EMBL" id="KAL3401810.1"/>
    </source>
</evidence>
<dbReference type="Proteomes" id="UP001627154">
    <property type="component" value="Unassembled WGS sequence"/>
</dbReference>
<sequence>MDLNLPKKMIIFIKNLISKRYLHPTNIQNDNNYVATKGLLQGSALSPTLYSIYTSKLDTILGKKINVLQFADDVAITTTGKSLENITHHLERNTLRLFHFLKNKGLDLTPEKCKLIIFNKSNIDTSSHTIEINETKISPSEQVRFLGIILDKKLSWQHHIAKLITRCKLPLCIISCLRKTWWGGDPNTLLLLYRGLVASRLEYCGFLLSPCADIHLKKLQSIQNQAIRLALGYRKSTPLNIVSAESKNLSLEFRYELLAYKYVLRSLSMENNPVINSLKNLLEKSNNPTLDFNYQKSFILECYENSWFYCGLIDSSPVYYLYQYSHQSRFYTPNIDFKTGEKLQNSPRANDQFMDMFIGTKNKDFINIFTDGSKIRADDHS</sequence>
<dbReference type="GO" id="GO:0071897">
    <property type="term" value="P:DNA biosynthetic process"/>
    <property type="evidence" value="ECO:0007669"/>
    <property type="project" value="UniProtKB-ARBA"/>
</dbReference>
<gene>
    <name evidence="2" type="ORF">TKK_005159</name>
</gene>
<accession>A0ABD2X9V4</accession>
<evidence type="ECO:0000259" key="1">
    <source>
        <dbReference type="PROSITE" id="PS50878"/>
    </source>
</evidence>
<protein>
    <recommendedName>
        <fullName evidence="1">Reverse transcriptase domain-containing protein</fullName>
    </recommendedName>
</protein>
<proteinExistence type="predicted"/>
<keyword evidence="3" id="KW-1185">Reference proteome</keyword>
<dbReference type="SUPFAM" id="SSF56672">
    <property type="entry name" value="DNA/RNA polymerases"/>
    <property type="match status" value="1"/>
</dbReference>
<name>A0ABD2X9V4_9HYME</name>
<dbReference type="EMBL" id="JBJJXI010000043">
    <property type="protein sequence ID" value="KAL3401810.1"/>
    <property type="molecule type" value="Genomic_DNA"/>
</dbReference>
<dbReference type="Pfam" id="PF00078">
    <property type="entry name" value="RVT_1"/>
    <property type="match status" value="1"/>
</dbReference>